<dbReference type="GO" id="GO:0046103">
    <property type="term" value="P:inosine biosynthetic process"/>
    <property type="evidence" value="ECO:0007669"/>
    <property type="project" value="TreeGrafter"/>
</dbReference>
<dbReference type="GO" id="GO:0046872">
    <property type="term" value="F:metal ion binding"/>
    <property type="evidence" value="ECO:0007669"/>
    <property type="project" value="UniProtKB-KW"/>
</dbReference>
<dbReference type="InterPro" id="IPR032466">
    <property type="entry name" value="Metal_Hydrolase"/>
</dbReference>
<comment type="caution">
    <text evidence="8">The sequence shown here is derived from an EMBL/GenBank/DDBJ whole genome shotgun (WGS) entry which is preliminary data.</text>
</comment>
<dbReference type="InterPro" id="IPR006330">
    <property type="entry name" value="Ado/ade_deaminase"/>
</dbReference>
<dbReference type="GO" id="GO:0006154">
    <property type="term" value="P:adenosine catabolic process"/>
    <property type="evidence" value="ECO:0007669"/>
    <property type="project" value="TreeGrafter"/>
</dbReference>
<evidence type="ECO:0000256" key="2">
    <source>
        <dbReference type="ARBA" id="ARBA00006676"/>
    </source>
</evidence>
<reference evidence="8" key="1">
    <citation type="submission" date="2022-06" db="EMBL/GenBank/DDBJ databases">
        <title>Idiomarina rhizosphaerae M1R2S28.</title>
        <authorList>
            <person name="Sun J.-Q."/>
            <person name="Li L.-F."/>
        </authorList>
    </citation>
    <scope>NUCLEOTIDE SEQUENCE</scope>
    <source>
        <strain evidence="8">M1R2S28</strain>
    </source>
</reference>
<comment type="similarity">
    <text evidence="2">Belongs to the metallo-dependent hydrolases superfamily. Adenosine and AMP deaminases family.</text>
</comment>
<organism evidence="8 9">
    <name type="scientific">Idiomarina rhizosphaerae</name>
    <dbReference type="NCBI Taxonomy" id="2961572"/>
    <lineage>
        <taxon>Bacteria</taxon>
        <taxon>Pseudomonadati</taxon>
        <taxon>Pseudomonadota</taxon>
        <taxon>Gammaproteobacteria</taxon>
        <taxon>Alteromonadales</taxon>
        <taxon>Idiomarinaceae</taxon>
        <taxon>Idiomarina</taxon>
    </lineage>
</organism>
<dbReference type="RefSeq" id="WP_253618067.1">
    <property type="nucleotide sequence ID" value="NZ_JAMZDE010000003.1"/>
</dbReference>
<dbReference type="AlphaFoldDB" id="A0A9X2FUB3"/>
<feature type="domain" description="Adenosine deaminase" evidence="7">
    <location>
        <begin position="12"/>
        <end position="380"/>
    </location>
</feature>
<dbReference type="PANTHER" id="PTHR11409:SF43">
    <property type="entry name" value="ADENOSINE DEAMINASE"/>
    <property type="match status" value="1"/>
</dbReference>
<dbReference type="Pfam" id="PF00962">
    <property type="entry name" value="A_deaminase"/>
    <property type="match status" value="1"/>
</dbReference>
<dbReference type="GO" id="GO:0043103">
    <property type="term" value="P:hypoxanthine salvage"/>
    <property type="evidence" value="ECO:0007669"/>
    <property type="project" value="TreeGrafter"/>
</dbReference>
<dbReference type="GO" id="GO:0004000">
    <property type="term" value="F:adenosine deaminase activity"/>
    <property type="evidence" value="ECO:0007669"/>
    <property type="project" value="TreeGrafter"/>
</dbReference>
<evidence type="ECO:0000256" key="5">
    <source>
        <dbReference type="ARBA" id="ARBA00022801"/>
    </source>
</evidence>
<sequence length="410" mass="46645">MQYSPEFIKAIPKADLHLHLDGSLRASSLIDMAKRADIELPSYTEEGLFDLVFKSHYNNLGEYLNGFQYTCAALRDLENLEQASYELAVDNQNEGVNYIEVRFAPQLLMDPGKGVTFDTIMHVVNDGLLRAKKEYNNRADVKNGDKPPFDYGIINCAMRMFGKKGFSPYYTQMFQLMRDFEPMQVIKTAAMDLVRASVRMRDEEAMPIVGLDIAGQEIGYPAGEFKEVYEYAHENFLLKTVHAGEAYGAESIFEALTKCHADRLGHGYSLFSPEMTQDPSIEDPKAYGESLASYIADRRIAVEVCLTSNLQTNPDIGDIKNHNFQHMLDNRLATIICTDNRLVSRTTVSNEYQLAVDNFDISLKRLKDIVAYGFKKNFFPGRYVEKRDYAKQNLEYFDKVVKQFGLNDAS</sequence>
<dbReference type="PANTHER" id="PTHR11409">
    <property type="entry name" value="ADENOSINE DEAMINASE"/>
    <property type="match status" value="1"/>
</dbReference>
<dbReference type="Proteomes" id="UP001139474">
    <property type="component" value="Unassembled WGS sequence"/>
</dbReference>
<keyword evidence="5" id="KW-0378">Hydrolase</keyword>
<evidence type="ECO:0000256" key="4">
    <source>
        <dbReference type="ARBA" id="ARBA00022723"/>
    </source>
</evidence>
<comment type="cofactor">
    <cofactor evidence="1">
        <name>Zn(2+)</name>
        <dbReference type="ChEBI" id="CHEBI:29105"/>
    </cofactor>
</comment>
<evidence type="ECO:0000256" key="1">
    <source>
        <dbReference type="ARBA" id="ARBA00001947"/>
    </source>
</evidence>
<evidence type="ECO:0000313" key="9">
    <source>
        <dbReference type="Proteomes" id="UP001139474"/>
    </source>
</evidence>
<dbReference type="EMBL" id="JAMZDE010000003">
    <property type="protein sequence ID" value="MCP1338732.1"/>
    <property type="molecule type" value="Genomic_DNA"/>
</dbReference>
<evidence type="ECO:0000259" key="7">
    <source>
        <dbReference type="Pfam" id="PF00962"/>
    </source>
</evidence>
<dbReference type="GO" id="GO:0060169">
    <property type="term" value="P:negative regulation of adenosine receptor signaling pathway"/>
    <property type="evidence" value="ECO:0007669"/>
    <property type="project" value="TreeGrafter"/>
</dbReference>
<keyword evidence="9" id="KW-1185">Reference proteome</keyword>
<name>A0A9X2FUB3_9GAMM</name>
<protein>
    <recommendedName>
        <fullName evidence="3">adenosine deaminase</fullName>
        <ecNumber evidence="3">3.5.4.4</ecNumber>
    </recommendedName>
</protein>
<evidence type="ECO:0000256" key="3">
    <source>
        <dbReference type="ARBA" id="ARBA00012784"/>
    </source>
</evidence>
<dbReference type="GO" id="GO:0005829">
    <property type="term" value="C:cytosol"/>
    <property type="evidence" value="ECO:0007669"/>
    <property type="project" value="TreeGrafter"/>
</dbReference>
<dbReference type="GO" id="GO:0009897">
    <property type="term" value="C:external side of plasma membrane"/>
    <property type="evidence" value="ECO:0007669"/>
    <property type="project" value="TreeGrafter"/>
</dbReference>
<keyword evidence="6" id="KW-0862">Zinc</keyword>
<dbReference type="Gene3D" id="3.20.20.140">
    <property type="entry name" value="Metal-dependent hydrolases"/>
    <property type="match status" value="1"/>
</dbReference>
<evidence type="ECO:0000313" key="8">
    <source>
        <dbReference type="EMBL" id="MCP1338732.1"/>
    </source>
</evidence>
<dbReference type="InterPro" id="IPR001365">
    <property type="entry name" value="A_deaminase_dom"/>
</dbReference>
<gene>
    <name evidence="8" type="ORF">NJR55_03920</name>
</gene>
<accession>A0A9X2FUB3</accession>
<evidence type="ECO:0000256" key="6">
    <source>
        <dbReference type="ARBA" id="ARBA00022833"/>
    </source>
</evidence>
<dbReference type="SUPFAM" id="SSF51556">
    <property type="entry name" value="Metallo-dependent hydrolases"/>
    <property type="match status" value="1"/>
</dbReference>
<proteinExistence type="inferred from homology"/>
<keyword evidence="4" id="KW-0479">Metal-binding</keyword>
<dbReference type="EC" id="3.5.4.4" evidence="3"/>